<name>A0A5R9IGZ0_9GAMM</name>
<keyword evidence="2" id="KW-0560">Oxidoreductase</keyword>
<dbReference type="PRINTS" id="PR00081">
    <property type="entry name" value="GDHRDH"/>
</dbReference>
<reference evidence="5 6" key="1">
    <citation type="submission" date="2019-05" db="EMBL/GenBank/DDBJ databases">
        <title>Genome sequences of Thalassotalea litorea 1K03283.</title>
        <authorList>
            <person name="Zhang D."/>
        </authorList>
    </citation>
    <scope>NUCLEOTIDE SEQUENCE [LARGE SCALE GENOMIC DNA]</scope>
    <source>
        <strain evidence="5 6">MCCC 1K03283</strain>
    </source>
</reference>
<accession>A0A5R9IGZ0</accession>
<evidence type="ECO:0000313" key="5">
    <source>
        <dbReference type="EMBL" id="TLU61824.1"/>
    </source>
</evidence>
<feature type="domain" description="Ketoreductase" evidence="4">
    <location>
        <begin position="7"/>
        <end position="177"/>
    </location>
</feature>
<evidence type="ECO:0000256" key="1">
    <source>
        <dbReference type="ARBA" id="ARBA00006484"/>
    </source>
</evidence>
<dbReference type="SUPFAM" id="SSF51735">
    <property type="entry name" value="NAD(P)-binding Rossmann-fold domains"/>
    <property type="match status" value="1"/>
</dbReference>
<keyword evidence="6" id="KW-1185">Reference proteome</keyword>
<evidence type="ECO:0000313" key="6">
    <source>
        <dbReference type="Proteomes" id="UP000307790"/>
    </source>
</evidence>
<dbReference type="PRINTS" id="PR00080">
    <property type="entry name" value="SDRFAMILY"/>
</dbReference>
<organism evidence="5 6">
    <name type="scientific">Thalassotalea litorea</name>
    <dbReference type="NCBI Taxonomy" id="2020715"/>
    <lineage>
        <taxon>Bacteria</taxon>
        <taxon>Pseudomonadati</taxon>
        <taxon>Pseudomonadota</taxon>
        <taxon>Gammaproteobacteria</taxon>
        <taxon>Alteromonadales</taxon>
        <taxon>Colwelliaceae</taxon>
        <taxon>Thalassotalea</taxon>
    </lineage>
</organism>
<dbReference type="GO" id="GO:0016020">
    <property type="term" value="C:membrane"/>
    <property type="evidence" value="ECO:0007669"/>
    <property type="project" value="TreeGrafter"/>
</dbReference>
<comment type="similarity">
    <text evidence="1 3">Belongs to the short-chain dehydrogenases/reductases (SDR) family.</text>
</comment>
<gene>
    <name evidence="5" type="ORF">FE810_13475</name>
</gene>
<evidence type="ECO:0000256" key="3">
    <source>
        <dbReference type="RuleBase" id="RU000363"/>
    </source>
</evidence>
<dbReference type="PANTHER" id="PTHR44196">
    <property type="entry name" value="DEHYDROGENASE/REDUCTASE SDR FAMILY MEMBER 7B"/>
    <property type="match status" value="1"/>
</dbReference>
<protein>
    <submittedName>
        <fullName evidence="5">SDR family NAD(P)-dependent oxidoreductase</fullName>
    </submittedName>
</protein>
<sequence>MHPYQNKVVVVTGGGGGIGQELCKQLLEQGAFVACLDLTNHNVIEHDNVLNIALDITDYSQLQGAIEQVISRFNRIDVLINNAGITHMSRFGDSSRDLADRIIAVNYTAAVDITRLCLPQIINNKGQIIAMSSVAGFAPLYGRSLYAGSKHAMQGFFYSLASEVKEQGVSISVICPSFVRSRPELTAQVNAGVSSPGALKKNTNGEQISVEVAASRILAAASKGQRALYLGKVANIARWLFSLLPEVYLKVMSKGAKKEFE</sequence>
<dbReference type="InterPro" id="IPR036291">
    <property type="entry name" value="NAD(P)-bd_dom_sf"/>
</dbReference>
<dbReference type="PROSITE" id="PS00061">
    <property type="entry name" value="ADH_SHORT"/>
    <property type="match status" value="1"/>
</dbReference>
<dbReference type="EMBL" id="VCBC01000014">
    <property type="protein sequence ID" value="TLU61824.1"/>
    <property type="molecule type" value="Genomic_DNA"/>
</dbReference>
<evidence type="ECO:0000259" key="4">
    <source>
        <dbReference type="SMART" id="SM00822"/>
    </source>
</evidence>
<proteinExistence type="inferred from homology"/>
<comment type="caution">
    <text evidence="5">The sequence shown here is derived from an EMBL/GenBank/DDBJ whole genome shotgun (WGS) entry which is preliminary data.</text>
</comment>
<dbReference type="OrthoDB" id="9810734at2"/>
<dbReference type="RefSeq" id="WP_138320590.1">
    <property type="nucleotide sequence ID" value="NZ_VCBC01000014.1"/>
</dbReference>
<dbReference type="PANTHER" id="PTHR44196:SF1">
    <property type="entry name" value="DEHYDROGENASE_REDUCTASE SDR FAMILY MEMBER 7B"/>
    <property type="match status" value="1"/>
</dbReference>
<evidence type="ECO:0000256" key="2">
    <source>
        <dbReference type="ARBA" id="ARBA00023002"/>
    </source>
</evidence>
<dbReference type="SMART" id="SM00822">
    <property type="entry name" value="PKS_KR"/>
    <property type="match status" value="1"/>
</dbReference>
<dbReference type="Proteomes" id="UP000307790">
    <property type="component" value="Unassembled WGS sequence"/>
</dbReference>
<dbReference type="Gene3D" id="3.40.50.720">
    <property type="entry name" value="NAD(P)-binding Rossmann-like Domain"/>
    <property type="match status" value="1"/>
</dbReference>
<dbReference type="InterPro" id="IPR057326">
    <property type="entry name" value="KR_dom"/>
</dbReference>
<dbReference type="InterPro" id="IPR002347">
    <property type="entry name" value="SDR_fam"/>
</dbReference>
<dbReference type="AlphaFoldDB" id="A0A5R9IGZ0"/>
<dbReference type="InterPro" id="IPR020904">
    <property type="entry name" value="Sc_DH/Rdtase_CS"/>
</dbReference>
<dbReference type="Pfam" id="PF00106">
    <property type="entry name" value="adh_short"/>
    <property type="match status" value="1"/>
</dbReference>
<dbReference type="GO" id="GO:0016491">
    <property type="term" value="F:oxidoreductase activity"/>
    <property type="evidence" value="ECO:0007669"/>
    <property type="project" value="UniProtKB-KW"/>
</dbReference>